<dbReference type="Proteomes" id="UP001363151">
    <property type="component" value="Unassembled WGS sequence"/>
</dbReference>
<gene>
    <name evidence="2" type="ORF">SO694_00027247</name>
</gene>
<evidence type="ECO:0000256" key="1">
    <source>
        <dbReference type="SAM" id="MobiDB-lite"/>
    </source>
</evidence>
<sequence>MIERDELPPPPAIGPSPRLSGSIDRPRPSPVSTSHRYSFGWDESPGPRRDLSSPRIAYNGQSLFEKFSPELHRRTVPRPAPAPGAAPLPAEAEPCEPFRTVSISPPAHKKRRCVTWPDSRSPSPTTPALAPHEPHSNLVALLWSG</sequence>
<feature type="region of interest" description="Disordered" evidence="1">
    <location>
        <begin position="1"/>
        <end position="54"/>
    </location>
</feature>
<name>A0ABR1FUV4_AURAN</name>
<feature type="region of interest" description="Disordered" evidence="1">
    <location>
        <begin position="74"/>
        <end position="136"/>
    </location>
</feature>
<evidence type="ECO:0000313" key="2">
    <source>
        <dbReference type="EMBL" id="KAK7239146.1"/>
    </source>
</evidence>
<organism evidence="2 3">
    <name type="scientific">Aureococcus anophagefferens</name>
    <name type="common">Harmful bloom alga</name>
    <dbReference type="NCBI Taxonomy" id="44056"/>
    <lineage>
        <taxon>Eukaryota</taxon>
        <taxon>Sar</taxon>
        <taxon>Stramenopiles</taxon>
        <taxon>Ochrophyta</taxon>
        <taxon>Pelagophyceae</taxon>
        <taxon>Pelagomonadales</taxon>
        <taxon>Pelagomonadaceae</taxon>
        <taxon>Aureococcus</taxon>
    </lineage>
</organism>
<dbReference type="EMBL" id="JBBJCI010000226">
    <property type="protein sequence ID" value="KAK7239146.1"/>
    <property type="molecule type" value="Genomic_DNA"/>
</dbReference>
<proteinExistence type="predicted"/>
<keyword evidence="2" id="KW-0346">Stress response</keyword>
<accession>A0ABR1FUV4</accession>
<feature type="compositionally biased region" description="Low complexity" evidence="1">
    <location>
        <begin position="87"/>
        <end position="97"/>
    </location>
</feature>
<reference evidence="2 3" key="1">
    <citation type="submission" date="2024-03" db="EMBL/GenBank/DDBJ databases">
        <title>Aureococcus anophagefferens CCMP1851 and Kratosvirus quantuckense: Draft genome of a second virus-susceptible host strain in the model system.</title>
        <authorList>
            <person name="Chase E."/>
            <person name="Truchon A.R."/>
            <person name="Schepens W."/>
            <person name="Wilhelm S.W."/>
        </authorList>
    </citation>
    <scope>NUCLEOTIDE SEQUENCE [LARGE SCALE GENOMIC DNA]</scope>
    <source>
        <strain evidence="2 3">CCMP1851</strain>
    </source>
</reference>
<evidence type="ECO:0000313" key="3">
    <source>
        <dbReference type="Proteomes" id="UP001363151"/>
    </source>
</evidence>
<comment type="caution">
    <text evidence="2">The sequence shown here is derived from an EMBL/GenBank/DDBJ whole genome shotgun (WGS) entry which is preliminary data.</text>
</comment>
<keyword evidence="3" id="KW-1185">Reference proteome</keyword>
<protein>
    <submittedName>
        <fullName evidence="2">Heat shock protein</fullName>
    </submittedName>
</protein>